<evidence type="ECO:0008006" key="10">
    <source>
        <dbReference type="Google" id="ProtNLM"/>
    </source>
</evidence>
<evidence type="ECO:0000256" key="4">
    <source>
        <dbReference type="ARBA" id="ARBA00022692"/>
    </source>
</evidence>
<feature type="transmembrane region" description="Helical" evidence="7">
    <location>
        <begin position="196"/>
        <end position="213"/>
    </location>
</feature>
<organism evidence="8 9">
    <name type="scientific">Vibrio marisflavi CECT 7928</name>
    <dbReference type="NCBI Taxonomy" id="634439"/>
    <lineage>
        <taxon>Bacteria</taxon>
        <taxon>Pseudomonadati</taxon>
        <taxon>Pseudomonadota</taxon>
        <taxon>Gammaproteobacteria</taxon>
        <taxon>Vibrionales</taxon>
        <taxon>Vibrionaceae</taxon>
        <taxon>Vibrio</taxon>
    </lineage>
</organism>
<feature type="transmembrane region" description="Helical" evidence="7">
    <location>
        <begin position="164"/>
        <end position="184"/>
    </location>
</feature>
<dbReference type="InterPro" id="IPR005744">
    <property type="entry name" value="Hy-lIII"/>
</dbReference>
<keyword evidence="4 7" id="KW-0812">Transmembrane</keyword>
<dbReference type="NCBIfam" id="TIGR01065">
    <property type="entry name" value="hlyIII"/>
    <property type="match status" value="1"/>
</dbReference>
<feature type="transmembrane region" description="Helical" evidence="7">
    <location>
        <begin position="83"/>
        <end position="102"/>
    </location>
</feature>
<keyword evidence="3" id="KW-1003">Cell membrane</keyword>
<keyword evidence="6 7" id="KW-0472">Membrane</keyword>
<dbReference type="PANTHER" id="PTHR20855">
    <property type="entry name" value="ADIPOR/PROGESTIN RECEPTOR-RELATED"/>
    <property type="match status" value="1"/>
</dbReference>
<dbReference type="RefSeq" id="WP_237363368.1">
    <property type="nucleotide sequence ID" value="NZ_CAKLDM010000002.1"/>
</dbReference>
<dbReference type="Pfam" id="PF03006">
    <property type="entry name" value="HlyIII"/>
    <property type="match status" value="1"/>
</dbReference>
<gene>
    <name evidence="8" type="ORF">VMF7928_03939</name>
</gene>
<sequence>MSSVSNSYTPKEELLNALTHGVGLIVSIAGLVLLLIKANQSHADTLSVVSYAIYGSSMVLLFLASTLYHSVPSPKAKRWLKTLDHCAIFLLIAGSYTPFMLVSLRTPLAVGLMVVIWLLAIAGVILKVIFVYRYKKLSLATYLVMGWLSLIVIYQLVLHLQVNGIILLAAGGVVYSVGAIFYAAKKLPYNHAIWHLFVLGGSVCHYLAIYLYVTPV</sequence>
<evidence type="ECO:0000256" key="7">
    <source>
        <dbReference type="SAM" id="Phobius"/>
    </source>
</evidence>
<dbReference type="Proteomes" id="UP000838748">
    <property type="component" value="Unassembled WGS sequence"/>
</dbReference>
<accession>A0ABN8EAC9</accession>
<keyword evidence="9" id="KW-1185">Reference proteome</keyword>
<keyword evidence="5 7" id="KW-1133">Transmembrane helix</keyword>
<evidence type="ECO:0000313" key="8">
    <source>
        <dbReference type="EMBL" id="CAH0541913.1"/>
    </source>
</evidence>
<feature type="transmembrane region" description="Helical" evidence="7">
    <location>
        <begin position="48"/>
        <end position="71"/>
    </location>
</feature>
<evidence type="ECO:0000256" key="6">
    <source>
        <dbReference type="ARBA" id="ARBA00023136"/>
    </source>
</evidence>
<name>A0ABN8EAC9_9VIBR</name>
<feature type="transmembrane region" description="Helical" evidence="7">
    <location>
        <begin position="139"/>
        <end position="158"/>
    </location>
</feature>
<comment type="caution">
    <text evidence="8">The sequence shown here is derived from an EMBL/GenBank/DDBJ whole genome shotgun (WGS) entry which is preliminary data.</text>
</comment>
<feature type="transmembrane region" description="Helical" evidence="7">
    <location>
        <begin position="14"/>
        <end position="36"/>
    </location>
</feature>
<evidence type="ECO:0000256" key="3">
    <source>
        <dbReference type="ARBA" id="ARBA00022475"/>
    </source>
</evidence>
<dbReference type="InterPro" id="IPR004254">
    <property type="entry name" value="AdipoR/HlyIII-related"/>
</dbReference>
<dbReference type="PANTHER" id="PTHR20855:SF3">
    <property type="entry name" value="LD03007P"/>
    <property type="match status" value="1"/>
</dbReference>
<comment type="subcellular location">
    <subcellularLocation>
        <location evidence="1">Cell membrane</location>
        <topology evidence="1">Multi-pass membrane protein</topology>
    </subcellularLocation>
</comment>
<evidence type="ECO:0000256" key="2">
    <source>
        <dbReference type="ARBA" id="ARBA00008488"/>
    </source>
</evidence>
<reference evidence="8" key="1">
    <citation type="submission" date="2021-11" db="EMBL/GenBank/DDBJ databases">
        <authorList>
            <person name="Rodrigo-Torres L."/>
            <person name="Arahal R. D."/>
            <person name="Lucena T."/>
        </authorList>
    </citation>
    <scope>NUCLEOTIDE SEQUENCE</scope>
    <source>
        <strain evidence="8">CECT 7928</strain>
    </source>
</reference>
<evidence type="ECO:0000256" key="1">
    <source>
        <dbReference type="ARBA" id="ARBA00004651"/>
    </source>
</evidence>
<comment type="similarity">
    <text evidence="2">Belongs to the UPF0073 (Hly-III) family.</text>
</comment>
<evidence type="ECO:0000256" key="5">
    <source>
        <dbReference type="ARBA" id="ARBA00022989"/>
    </source>
</evidence>
<evidence type="ECO:0000313" key="9">
    <source>
        <dbReference type="Proteomes" id="UP000838748"/>
    </source>
</evidence>
<dbReference type="NCBIfam" id="NF011669">
    <property type="entry name" value="PRK15087.1"/>
    <property type="match status" value="1"/>
</dbReference>
<proteinExistence type="inferred from homology"/>
<dbReference type="EMBL" id="CAKLDM010000002">
    <property type="protein sequence ID" value="CAH0541913.1"/>
    <property type="molecule type" value="Genomic_DNA"/>
</dbReference>
<protein>
    <recommendedName>
        <fullName evidence="10">Hemolysin III family protein</fullName>
    </recommendedName>
</protein>
<feature type="transmembrane region" description="Helical" evidence="7">
    <location>
        <begin position="108"/>
        <end position="132"/>
    </location>
</feature>